<dbReference type="Ensembl" id="ENSNBRT00000030287.1">
    <property type="protein sequence ID" value="ENSNBRP00000029529.1"/>
    <property type="gene ID" value="ENSNBRG00000022496.1"/>
</dbReference>
<dbReference type="PANTHER" id="PTHR23280:SF20">
    <property type="entry name" value="BAND 4.1-LIKE PROTEIN 3"/>
    <property type="match status" value="1"/>
</dbReference>
<protein>
    <recommendedName>
        <fullName evidence="4">Band 4.1 C-terminal domain-containing protein</fullName>
    </recommendedName>
</protein>
<keyword evidence="3" id="KW-1185">Reference proteome</keyword>
<feature type="compositionally biased region" description="Basic and acidic residues" evidence="1">
    <location>
        <begin position="93"/>
        <end position="119"/>
    </location>
</feature>
<dbReference type="GO" id="GO:0005886">
    <property type="term" value="C:plasma membrane"/>
    <property type="evidence" value="ECO:0007669"/>
    <property type="project" value="TreeGrafter"/>
</dbReference>
<evidence type="ECO:0000313" key="3">
    <source>
        <dbReference type="Proteomes" id="UP000261580"/>
    </source>
</evidence>
<dbReference type="Proteomes" id="UP000261580">
    <property type="component" value="Unassembled WGS sequence"/>
</dbReference>
<organism evidence="2 3">
    <name type="scientific">Neolamprologus brichardi</name>
    <name type="common">Fairy cichlid</name>
    <name type="synonym">Lamprologus brichardi</name>
    <dbReference type="NCBI Taxonomy" id="32507"/>
    <lineage>
        <taxon>Eukaryota</taxon>
        <taxon>Metazoa</taxon>
        <taxon>Chordata</taxon>
        <taxon>Craniata</taxon>
        <taxon>Vertebrata</taxon>
        <taxon>Euteleostomi</taxon>
        <taxon>Actinopterygii</taxon>
        <taxon>Neopterygii</taxon>
        <taxon>Teleostei</taxon>
        <taxon>Neoteleostei</taxon>
        <taxon>Acanthomorphata</taxon>
        <taxon>Ovalentaria</taxon>
        <taxon>Cichlomorphae</taxon>
        <taxon>Cichliformes</taxon>
        <taxon>Cichlidae</taxon>
        <taxon>African cichlids</taxon>
        <taxon>Pseudocrenilabrinae</taxon>
        <taxon>Lamprologini</taxon>
        <taxon>Neolamprologus</taxon>
    </lineage>
</organism>
<dbReference type="GO" id="GO:0031032">
    <property type="term" value="P:actomyosin structure organization"/>
    <property type="evidence" value="ECO:0007669"/>
    <property type="project" value="TreeGrafter"/>
</dbReference>
<sequence>MEAPPPSPPQPNQWEKRLTSSPATIRLQQQQVVSVPQTEAATADNTISDTKEPAKTTEVEIEETVVVQEISRAPKPGLVTVAASTPAAPSAEQEMREQEVKVQEEAVVVEEAKPRKEESISSESESEEEAEYHPYLPVSISHTQIPEEKEEEEDQEKQEEDKTPELQVLASDASSLPAEVIKPAEETRREEVESRKEDDTETEKTTNAEEEKEVERETEESTDDPMVTPDEAPNGLTLPEEGVTVMDARAEEEEEPKMNGEPSLTEADPLPQVICCSEPPVVKTEMVTISDTFAAQKTEIATKEVPIVHTETKTITYEAAQVQTREREKTEKLV</sequence>
<dbReference type="Bgee" id="ENSNBRG00000022496">
    <property type="expression patterns" value="Expressed in testis and 7 other cell types or tissues"/>
</dbReference>
<evidence type="ECO:0008006" key="4">
    <source>
        <dbReference type="Google" id="ProtNLM"/>
    </source>
</evidence>
<dbReference type="PANTHER" id="PTHR23280">
    <property type="entry name" value="4.1 G PROTEIN"/>
    <property type="match status" value="1"/>
</dbReference>
<proteinExistence type="predicted"/>
<name>A0A3Q4N8G1_NEOBR</name>
<accession>A0A3Q4N8G1</accession>
<feature type="region of interest" description="Disordered" evidence="1">
    <location>
        <begin position="83"/>
        <end position="272"/>
    </location>
</feature>
<dbReference type="GO" id="GO:0005856">
    <property type="term" value="C:cytoskeleton"/>
    <property type="evidence" value="ECO:0007669"/>
    <property type="project" value="TreeGrafter"/>
</dbReference>
<feature type="region of interest" description="Disordered" evidence="1">
    <location>
        <begin position="30"/>
        <end position="58"/>
    </location>
</feature>
<feature type="compositionally biased region" description="Acidic residues" evidence="1">
    <location>
        <begin position="148"/>
        <end position="158"/>
    </location>
</feature>
<feature type="compositionally biased region" description="Basic and acidic residues" evidence="1">
    <location>
        <begin position="49"/>
        <end position="58"/>
    </location>
</feature>
<evidence type="ECO:0000256" key="1">
    <source>
        <dbReference type="SAM" id="MobiDB-lite"/>
    </source>
</evidence>
<feature type="compositionally biased region" description="Basic and acidic residues" evidence="1">
    <location>
        <begin position="182"/>
        <end position="215"/>
    </location>
</feature>
<reference evidence="2" key="1">
    <citation type="submission" date="2025-08" db="UniProtKB">
        <authorList>
            <consortium name="Ensembl"/>
        </authorList>
    </citation>
    <scope>IDENTIFICATION</scope>
</reference>
<evidence type="ECO:0000313" key="2">
    <source>
        <dbReference type="Ensembl" id="ENSNBRP00000029529.1"/>
    </source>
</evidence>
<reference evidence="2" key="2">
    <citation type="submission" date="2025-09" db="UniProtKB">
        <authorList>
            <consortium name="Ensembl"/>
        </authorList>
    </citation>
    <scope>IDENTIFICATION</scope>
</reference>
<dbReference type="STRING" id="32507.ENSNBRP00000029529"/>
<feature type="compositionally biased region" description="Polar residues" evidence="1">
    <location>
        <begin position="30"/>
        <end position="48"/>
    </location>
</feature>
<dbReference type="AlphaFoldDB" id="A0A3Q4N8G1"/>